<comment type="caution">
    <text evidence="1">The sequence shown here is derived from an EMBL/GenBank/DDBJ whole genome shotgun (WGS) entry which is preliminary data.</text>
</comment>
<reference evidence="1 2" key="1">
    <citation type="submission" date="2018-03" db="EMBL/GenBank/DDBJ databases">
        <title>Cross-interface Injection: A General Nanoliter Liquid Handling Method Applied to Single Cells Genome Amplification Automated Nanoliter Liquid Handling Applied to Single Cell Multiple Displacement Amplification.</title>
        <authorList>
            <person name="Yun J."/>
            <person name="Xu P."/>
            <person name="Xu J."/>
            <person name="Dai X."/>
            <person name="Wang Y."/>
            <person name="Zheng X."/>
            <person name="Cao C."/>
            <person name="Yi Q."/>
            <person name="Zhu Y."/>
            <person name="Wang L."/>
            <person name="Dong Z."/>
            <person name="Huang Y."/>
            <person name="Huang L."/>
            <person name="Du W."/>
        </authorList>
    </citation>
    <scope>NUCLEOTIDE SEQUENCE [LARGE SCALE GENOMIC DNA]</scope>
    <source>
        <strain evidence="1 2">Z-D1-2</strain>
    </source>
</reference>
<gene>
    <name evidence="1" type="ORF">C9994_07535</name>
</gene>
<name>A0A2T4DRF0_9BACT</name>
<evidence type="ECO:0000313" key="1">
    <source>
        <dbReference type="EMBL" id="PTB96383.1"/>
    </source>
</evidence>
<accession>A0A2T4DRF0</accession>
<dbReference type="AlphaFoldDB" id="A0A2T4DRF0"/>
<proteinExistence type="predicted"/>
<evidence type="ECO:0000313" key="2">
    <source>
        <dbReference type="Proteomes" id="UP000240608"/>
    </source>
</evidence>
<sequence>MIMAVENSLLMHPRCKRGRGGELRLNFRNLWKNHTIKHGDASLIYYAIRDELWQEEHEKHLRKIELETELKVFLENRKSAVVKEAVISGGALVLSIYLFPATGGASTWKYFAASGSILASGSSLVGSYNEYQDLDNKIYNPNRIYAPVKGYLVSEMGSKAAVVYDVVSILVNFKGGYDDALIIYDRFAKIGSVTESQVSTFLRAVVAGNNAVTINNTVINLVP</sequence>
<organism evidence="1 2">
    <name type="scientific">Marivirga lumbricoides</name>
    <dbReference type="NCBI Taxonomy" id="1046115"/>
    <lineage>
        <taxon>Bacteria</taxon>
        <taxon>Pseudomonadati</taxon>
        <taxon>Bacteroidota</taxon>
        <taxon>Cytophagia</taxon>
        <taxon>Cytophagales</taxon>
        <taxon>Marivirgaceae</taxon>
        <taxon>Marivirga</taxon>
    </lineage>
</organism>
<dbReference type="EMBL" id="PYVU01000053">
    <property type="protein sequence ID" value="PTB96383.1"/>
    <property type="molecule type" value="Genomic_DNA"/>
</dbReference>
<dbReference type="Proteomes" id="UP000240608">
    <property type="component" value="Unassembled WGS sequence"/>
</dbReference>
<protein>
    <submittedName>
        <fullName evidence="1">Uncharacterized protein</fullName>
    </submittedName>
</protein>